<organism evidence="1 2">
    <name type="scientific">Niastella soli</name>
    <dbReference type="NCBI Taxonomy" id="2821487"/>
    <lineage>
        <taxon>Bacteria</taxon>
        <taxon>Pseudomonadati</taxon>
        <taxon>Bacteroidota</taxon>
        <taxon>Chitinophagia</taxon>
        <taxon>Chitinophagales</taxon>
        <taxon>Chitinophagaceae</taxon>
        <taxon>Niastella</taxon>
    </lineage>
</organism>
<gene>
    <name evidence="1" type="ORF">J7I42_24695</name>
</gene>
<evidence type="ECO:0000313" key="2">
    <source>
        <dbReference type="Proteomes" id="UP000677244"/>
    </source>
</evidence>
<proteinExistence type="predicted"/>
<reference evidence="1 2" key="1">
    <citation type="submission" date="2021-03" db="EMBL/GenBank/DDBJ databases">
        <title>Assistant Professor.</title>
        <authorList>
            <person name="Huq M.A."/>
        </authorList>
    </citation>
    <scope>NUCLEOTIDE SEQUENCE [LARGE SCALE GENOMIC DNA]</scope>
    <source>
        <strain evidence="1 2">MAH-29</strain>
    </source>
</reference>
<sequence>MKLRLFSFLALFGSAANGQQYFPDYKKVIDPKFPKTQNIYPIATLDLSTKGIKEKINVIYVYFSDKCKVEDFLVKGDEPDDYSFKILANGMVKPMFTANALKVDESDLKYFNASKERFNNSKKDLKLESYIKFPDQPEWWQGDYTPKNEKGEKLTFICQIDMNKIVNDDCRMFVFYDKENKLIKNICQWD</sequence>
<comment type="caution">
    <text evidence="1">The sequence shown here is derived from an EMBL/GenBank/DDBJ whole genome shotgun (WGS) entry which is preliminary data.</text>
</comment>
<keyword evidence="2" id="KW-1185">Reference proteome</keyword>
<accession>A0ABS3Z006</accession>
<protein>
    <submittedName>
        <fullName evidence="1">Uncharacterized protein</fullName>
    </submittedName>
</protein>
<dbReference type="RefSeq" id="WP_209141560.1">
    <property type="nucleotide sequence ID" value="NZ_JAGHKO010000010.1"/>
</dbReference>
<dbReference type="Proteomes" id="UP000677244">
    <property type="component" value="Unassembled WGS sequence"/>
</dbReference>
<evidence type="ECO:0000313" key="1">
    <source>
        <dbReference type="EMBL" id="MBO9203506.1"/>
    </source>
</evidence>
<name>A0ABS3Z006_9BACT</name>
<dbReference type="EMBL" id="JAGHKO010000010">
    <property type="protein sequence ID" value="MBO9203506.1"/>
    <property type="molecule type" value="Genomic_DNA"/>
</dbReference>